<gene>
    <name evidence="1" type="ORF">N1851_009216</name>
</gene>
<evidence type="ECO:0000313" key="1">
    <source>
        <dbReference type="EMBL" id="KAK0150076.1"/>
    </source>
</evidence>
<comment type="caution">
    <text evidence="1">The sequence shown here is derived from an EMBL/GenBank/DDBJ whole genome shotgun (WGS) entry which is preliminary data.</text>
</comment>
<name>A0AA47P496_MERPO</name>
<reference evidence="1" key="1">
    <citation type="journal article" date="2023" name="Front. Mar. Sci.">
        <title>A new Merluccius polli reference genome to investigate the effects of global change in West African waters.</title>
        <authorList>
            <person name="Mateo J.L."/>
            <person name="Blanco-Fernandez C."/>
            <person name="Garcia-Vazquez E."/>
            <person name="Machado-Schiaffino G."/>
        </authorList>
    </citation>
    <scope>NUCLEOTIDE SEQUENCE</scope>
    <source>
        <strain evidence="1">C29</strain>
        <tissue evidence="1">Fin</tissue>
    </source>
</reference>
<protein>
    <submittedName>
        <fullName evidence="1">Uncharacterized protein</fullName>
    </submittedName>
</protein>
<sequence>MLRSKNGVLCLFTKARLYGHRGDRLKRNAPAEALSQEELQIKRMLEIMESSERRNSENMQMVNSNIAAITDTIKDGFALLRTMLLQQPQMPAPVTQLHGQDGSSMYTHMQGPIPQGTPSYLHTPHHPAYMHGRYIPAHTTPQARSTPQTRTDSFSYRRALLQEDDV</sequence>
<proteinExistence type="predicted"/>
<keyword evidence="2" id="KW-1185">Reference proteome</keyword>
<evidence type="ECO:0000313" key="2">
    <source>
        <dbReference type="Proteomes" id="UP001174136"/>
    </source>
</evidence>
<dbReference type="Proteomes" id="UP001174136">
    <property type="component" value="Unassembled WGS sequence"/>
</dbReference>
<accession>A0AA47P496</accession>
<dbReference type="AlphaFoldDB" id="A0AA47P496"/>
<organism evidence="1 2">
    <name type="scientific">Merluccius polli</name>
    <name type="common">Benguela hake</name>
    <name type="synonym">Merluccius cadenati</name>
    <dbReference type="NCBI Taxonomy" id="89951"/>
    <lineage>
        <taxon>Eukaryota</taxon>
        <taxon>Metazoa</taxon>
        <taxon>Chordata</taxon>
        <taxon>Craniata</taxon>
        <taxon>Vertebrata</taxon>
        <taxon>Euteleostomi</taxon>
        <taxon>Actinopterygii</taxon>
        <taxon>Neopterygii</taxon>
        <taxon>Teleostei</taxon>
        <taxon>Neoteleostei</taxon>
        <taxon>Acanthomorphata</taxon>
        <taxon>Zeiogadaria</taxon>
        <taxon>Gadariae</taxon>
        <taxon>Gadiformes</taxon>
        <taxon>Gadoidei</taxon>
        <taxon>Merlucciidae</taxon>
        <taxon>Merluccius</taxon>
    </lineage>
</organism>
<dbReference type="EMBL" id="JAOPHQ010001705">
    <property type="protein sequence ID" value="KAK0150076.1"/>
    <property type="molecule type" value="Genomic_DNA"/>
</dbReference>